<evidence type="ECO:0000256" key="3">
    <source>
        <dbReference type="SAM" id="Phobius"/>
    </source>
</evidence>
<dbReference type="PANTHER" id="PTHR43156">
    <property type="entry name" value="STAGE II SPORULATION PROTEIN E-RELATED"/>
    <property type="match status" value="1"/>
</dbReference>
<feature type="coiled-coil region" evidence="2">
    <location>
        <begin position="97"/>
        <end position="124"/>
    </location>
</feature>
<dbReference type="EMBL" id="AAWS01000017">
    <property type="protein sequence ID" value="EAY28198.1"/>
    <property type="molecule type" value="Genomic_DNA"/>
</dbReference>
<keyword evidence="6" id="KW-1185">Reference proteome</keyword>
<proteinExistence type="predicted"/>
<dbReference type="SUPFAM" id="SSF158472">
    <property type="entry name" value="HAMP domain-like"/>
    <property type="match status" value="1"/>
</dbReference>
<dbReference type="GO" id="GO:0016020">
    <property type="term" value="C:membrane"/>
    <property type="evidence" value="ECO:0007669"/>
    <property type="project" value="InterPro"/>
</dbReference>
<reference evidence="5 6" key="1">
    <citation type="submission" date="2007-01" db="EMBL/GenBank/DDBJ databases">
        <authorList>
            <person name="Haygood M."/>
            <person name="Podell S."/>
            <person name="Anderson C."/>
            <person name="Hopkinson B."/>
            <person name="Roe K."/>
            <person name="Barbeau K."/>
            <person name="Gaasterland T."/>
            <person name="Ferriera S."/>
            <person name="Johnson J."/>
            <person name="Kravitz S."/>
            <person name="Beeson K."/>
            <person name="Sutton G."/>
            <person name="Rogers Y.-H."/>
            <person name="Friedman R."/>
            <person name="Frazier M."/>
            <person name="Venter J.C."/>
        </authorList>
    </citation>
    <scope>NUCLEOTIDE SEQUENCE [LARGE SCALE GENOMIC DNA]</scope>
    <source>
        <strain evidence="5 6">ATCC 23134</strain>
    </source>
</reference>
<organism evidence="5 6">
    <name type="scientific">Microscilla marina ATCC 23134</name>
    <dbReference type="NCBI Taxonomy" id="313606"/>
    <lineage>
        <taxon>Bacteria</taxon>
        <taxon>Pseudomonadati</taxon>
        <taxon>Bacteroidota</taxon>
        <taxon>Cytophagia</taxon>
        <taxon>Cytophagales</taxon>
        <taxon>Microscillaceae</taxon>
        <taxon>Microscilla</taxon>
    </lineage>
</organism>
<dbReference type="InterPro" id="IPR052016">
    <property type="entry name" value="Bact_Sigma-Reg"/>
</dbReference>
<gene>
    <name evidence="5" type="ORF">M23134_03459</name>
</gene>
<protein>
    <submittedName>
        <fullName evidence="5">Serine/threonine protein kinases, putative</fullName>
    </submittedName>
</protein>
<evidence type="ECO:0000313" key="5">
    <source>
        <dbReference type="EMBL" id="EAY28198.1"/>
    </source>
</evidence>
<keyword evidence="1" id="KW-0378">Hydrolase</keyword>
<dbReference type="GO" id="GO:0007165">
    <property type="term" value="P:signal transduction"/>
    <property type="evidence" value="ECO:0007669"/>
    <property type="project" value="InterPro"/>
</dbReference>
<dbReference type="PROSITE" id="PS50885">
    <property type="entry name" value="HAMP"/>
    <property type="match status" value="1"/>
</dbReference>
<dbReference type="CDD" id="cd06225">
    <property type="entry name" value="HAMP"/>
    <property type="match status" value="1"/>
</dbReference>
<feature type="transmembrane region" description="Helical" evidence="3">
    <location>
        <begin position="6"/>
        <end position="22"/>
    </location>
</feature>
<keyword evidence="3" id="KW-1133">Transmembrane helix</keyword>
<dbReference type="Proteomes" id="UP000004095">
    <property type="component" value="Unassembled WGS sequence"/>
</dbReference>
<dbReference type="InterPro" id="IPR003660">
    <property type="entry name" value="HAMP_dom"/>
</dbReference>
<dbReference type="eggNOG" id="COG5000">
    <property type="taxonomic scope" value="Bacteria"/>
</dbReference>
<sequence>MLIAFSAFSLIAFSIVFVFFWLERRQHRIEDITKSLTRLNLQINDVNSLEKDFFSDDVFDKNFYVTGKSDYLLKHTELLEQIKRELTLLSDVKDLQRKQLAQEIVKVNRQINKLEKLFEQLVQIIRTKGFKDVGLQGNMQNSISQLFKKQSEYNLTEVYILKIRKHEKDFIIAKEIQYVEKLKQAVEIVRQEVKQKVQDRQAQADLLNDLNTYQQAFLDLVKIEKRIGFHNQSGLKKKLNDSLEELEKNIQQIDTLVFAAASRVRTVVKYTLVILLIFFVILSMFLGYFVNHKFGKPIARLSNSINWVIQNNFNEDSKIYQINNKDEIGRLANDFQHMLEAVQARTEEVMKQKNLLEKKNHDITKSINYAKRIQDAKLPQLSTIQEVFPQSFIMLKPRDVISGDFYWFSEVVDKNGDTKYVIACSDCTGHGVPGAFMSMIGSDLLNETVHENNVIEPHLILNTLHDKIRKALKQRTTGNRDGMDISIVVIDKKNQVMEFAGANTPIVYIQNHELTLIKGDKEGIGGLENERDRDFTHHTIKLRPKLKTSLPTAVASHLSPDVTQSEEERYSPTTFYIFSDGYQDQFGGAKGRKFMLRRMTDLFLKIYQKPMSEQHEIMERTLANWANGQRQIDDILVMGIHLP</sequence>
<name>A1ZN17_MICM2</name>
<dbReference type="eggNOG" id="COG2208">
    <property type="taxonomic scope" value="Bacteria"/>
</dbReference>
<feature type="coiled-coil region" evidence="2">
    <location>
        <begin position="229"/>
        <end position="256"/>
    </location>
</feature>
<keyword evidence="5" id="KW-0418">Kinase</keyword>
<dbReference type="Gene3D" id="6.10.340.10">
    <property type="match status" value="1"/>
</dbReference>
<feature type="domain" description="HAMP" evidence="4">
    <location>
        <begin position="292"/>
        <end position="347"/>
    </location>
</feature>
<evidence type="ECO:0000313" key="6">
    <source>
        <dbReference type="Proteomes" id="UP000004095"/>
    </source>
</evidence>
<evidence type="ECO:0000256" key="2">
    <source>
        <dbReference type="SAM" id="Coils"/>
    </source>
</evidence>
<accession>A1ZN17</accession>
<comment type="caution">
    <text evidence="5">The sequence shown here is derived from an EMBL/GenBank/DDBJ whole genome shotgun (WGS) entry which is preliminary data.</text>
</comment>
<keyword evidence="2" id="KW-0175">Coiled coil</keyword>
<dbReference type="GO" id="GO:0016791">
    <property type="term" value="F:phosphatase activity"/>
    <property type="evidence" value="ECO:0007669"/>
    <property type="project" value="TreeGrafter"/>
</dbReference>
<evidence type="ECO:0000256" key="1">
    <source>
        <dbReference type="ARBA" id="ARBA00022801"/>
    </source>
</evidence>
<dbReference type="InterPro" id="IPR001932">
    <property type="entry name" value="PPM-type_phosphatase-like_dom"/>
</dbReference>
<keyword evidence="3" id="KW-0472">Membrane</keyword>
<dbReference type="GO" id="GO:0004674">
    <property type="term" value="F:protein serine/threonine kinase activity"/>
    <property type="evidence" value="ECO:0007669"/>
    <property type="project" value="UniProtKB-KW"/>
</dbReference>
<keyword evidence="5" id="KW-0808">Transferase</keyword>
<dbReference type="Gene3D" id="3.60.40.10">
    <property type="entry name" value="PPM-type phosphatase domain"/>
    <property type="match status" value="1"/>
</dbReference>
<evidence type="ECO:0000259" key="4">
    <source>
        <dbReference type="PROSITE" id="PS50885"/>
    </source>
</evidence>
<dbReference type="AlphaFoldDB" id="A1ZN17"/>
<keyword evidence="5" id="KW-0723">Serine/threonine-protein kinase</keyword>
<feature type="transmembrane region" description="Helical" evidence="3">
    <location>
        <begin position="270"/>
        <end position="290"/>
    </location>
</feature>
<dbReference type="PANTHER" id="PTHR43156:SF9">
    <property type="entry name" value="HAMP DOMAIN-CONTAINING PROTEIN"/>
    <property type="match status" value="1"/>
</dbReference>
<dbReference type="InterPro" id="IPR036457">
    <property type="entry name" value="PPM-type-like_dom_sf"/>
</dbReference>
<dbReference type="Pfam" id="PF07228">
    <property type="entry name" value="SpoIIE"/>
    <property type="match status" value="1"/>
</dbReference>
<dbReference type="SMART" id="SM00304">
    <property type="entry name" value="HAMP"/>
    <property type="match status" value="1"/>
</dbReference>
<keyword evidence="3" id="KW-0812">Transmembrane</keyword>